<evidence type="ECO:0000313" key="3">
    <source>
        <dbReference type="Proteomes" id="UP000001306"/>
    </source>
</evidence>
<dbReference type="EMBL" id="AE016822">
    <property type="protein sequence ID" value="AAT90092.1"/>
    <property type="molecule type" value="Genomic_DNA"/>
</dbReference>
<evidence type="ECO:0000256" key="1">
    <source>
        <dbReference type="SAM" id="MobiDB-lite"/>
    </source>
</evidence>
<evidence type="ECO:0000313" key="2">
    <source>
        <dbReference type="EMBL" id="AAT90092.1"/>
    </source>
</evidence>
<organism evidence="2 3">
    <name type="scientific">Leifsonia xyli subsp. xyli (strain CTCB07)</name>
    <dbReference type="NCBI Taxonomy" id="281090"/>
    <lineage>
        <taxon>Bacteria</taxon>
        <taxon>Bacillati</taxon>
        <taxon>Actinomycetota</taxon>
        <taxon>Actinomycetes</taxon>
        <taxon>Micrococcales</taxon>
        <taxon>Microbacteriaceae</taxon>
        <taxon>Leifsonia</taxon>
    </lineage>
</organism>
<dbReference type="KEGG" id="lxx:Lxx24790"/>
<keyword evidence="3" id="KW-1185">Reference proteome</keyword>
<feature type="region of interest" description="Disordered" evidence="1">
    <location>
        <begin position="1"/>
        <end position="23"/>
    </location>
</feature>
<accession>Q6AC00</accession>
<dbReference type="AlphaFoldDB" id="Q6AC00"/>
<gene>
    <name evidence="2" type="ordered locus">Lxx24790</name>
</gene>
<name>Q6AC00_LEIXX</name>
<dbReference type="RefSeq" id="WP_011187071.1">
    <property type="nucleotide sequence ID" value="NC_006087.1"/>
</dbReference>
<proteinExistence type="predicted"/>
<dbReference type="STRING" id="281090.Lxx24790"/>
<dbReference type="Proteomes" id="UP000001306">
    <property type="component" value="Chromosome"/>
</dbReference>
<dbReference type="HOGENOM" id="CLU_2973963_0_0_11"/>
<protein>
    <submittedName>
        <fullName evidence="2">Uncharacterized protein</fullName>
    </submittedName>
</protein>
<sequence>MGRPRRQRLAGLHPEEAGHTGMLPPALNRVAATMLRYQSAFQAARAEARAAITDAKTA</sequence>
<reference evidence="2 3" key="1">
    <citation type="journal article" date="2004" name="Mol. Plant Microbe Interact.">
        <title>The genome sequence of the Gram-positive sugarcane pathogen Leifsonia xyli subsp. xyli.</title>
        <authorList>
            <person name="Monteiro-Vitorello C.B."/>
            <person name="Camargo L.E.A."/>
            <person name="Van Sluys M.A."/>
            <person name="Kitajima J.P."/>
            <person name="Truffi D."/>
            <person name="do Amaral A.M."/>
            <person name="Harakava R."/>
            <person name="de Oliveira J.C.F."/>
            <person name="Wood D."/>
            <person name="de Oliveira M.C."/>
            <person name="Miyaki C.Y."/>
            <person name="Takita M.A."/>
            <person name="da Silva A.C.R."/>
            <person name="Furlan L.R."/>
            <person name="Carraro D.M."/>
            <person name="Camarotte G."/>
            <person name="Almeida N.F. Jr."/>
            <person name="Carrer H."/>
            <person name="Coutinho L.L."/>
            <person name="El-Dorry H.A."/>
            <person name="Ferro M.I.T."/>
            <person name="Gagliardi P.R."/>
            <person name="Giglioti E."/>
            <person name="Goldman M.H.S."/>
            <person name="Goldman G.H."/>
            <person name="Kimura E.T."/>
            <person name="Ferro E.S."/>
            <person name="Kuramae E.E."/>
            <person name="Lemos E.G.M."/>
            <person name="Lemos M.V.F."/>
            <person name="Mauro S.M.Z."/>
            <person name="Machado M.A."/>
            <person name="Marino C.L."/>
            <person name="Menck C.F."/>
            <person name="Nunes L.R."/>
            <person name="Oliveira R.C."/>
            <person name="Pereira G.G."/>
            <person name="Siqueira W."/>
            <person name="de Souza A.A."/>
            <person name="Tsai S.M."/>
            <person name="Zanca A.S."/>
            <person name="Simpson A.J.G."/>
            <person name="Brumbley S.M."/>
            <person name="Setubal J.C."/>
        </authorList>
    </citation>
    <scope>NUCLEOTIDE SEQUENCE [LARGE SCALE GENOMIC DNA]</scope>
    <source>
        <strain evidence="2 3">CTCB07</strain>
    </source>
</reference>